<proteinExistence type="predicted"/>
<comment type="caution">
    <text evidence="3">The sequence shown here is derived from an EMBL/GenBank/DDBJ whole genome shotgun (WGS) entry which is preliminary data.</text>
</comment>
<organism evidence="3 4">
    <name type="scientific">Hibiscus syriacus</name>
    <name type="common">Rose of Sharon</name>
    <dbReference type="NCBI Taxonomy" id="106335"/>
    <lineage>
        <taxon>Eukaryota</taxon>
        <taxon>Viridiplantae</taxon>
        <taxon>Streptophyta</taxon>
        <taxon>Embryophyta</taxon>
        <taxon>Tracheophyta</taxon>
        <taxon>Spermatophyta</taxon>
        <taxon>Magnoliopsida</taxon>
        <taxon>eudicotyledons</taxon>
        <taxon>Gunneridae</taxon>
        <taxon>Pentapetalae</taxon>
        <taxon>rosids</taxon>
        <taxon>malvids</taxon>
        <taxon>Malvales</taxon>
        <taxon>Malvaceae</taxon>
        <taxon>Malvoideae</taxon>
        <taxon>Hibiscus</taxon>
    </lineage>
</organism>
<dbReference type="InterPro" id="IPR024489">
    <property type="entry name" value="Organ_specific_prot"/>
</dbReference>
<evidence type="ECO:0000256" key="1">
    <source>
        <dbReference type="SAM" id="MobiDB-lite"/>
    </source>
</evidence>
<feature type="signal peptide" evidence="2">
    <location>
        <begin position="1"/>
        <end position="23"/>
    </location>
</feature>
<dbReference type="AlphaFoldDB" id="A0A6A2ZNF7"/>
<dbReference type="EMBL" id="VEPZ02001131">
    <property type="protein sequence ID" value="KAE8692652.1"/>
    <property type="molecule type" value="Genomic_DNA"/>
</dbReference>
<gene>
    <name evidence="3" type="ORF">F3Y22_tig00110831pilonHSYRG00346</name>
</gene>
<dbReference type="Proteomes" id="UP000436088">
    <property type="component" value="Unassembled WGS sequence"/>
</dbReference>
<dbReference type="PANTHER" id="PTHR33731:SF2">
    <property type="entry name" value="ORGAN-SPECIFIC PROTEIN S2-LIKE"/>
    <property type="match status" value="1"/>
</dbReference>
<keyword evidence="2" id="KW-0732">Signal</keyword>
<feature type="region of interest" description="Disordered" evidence="1">
    <location>
        <begin position="117"/>
        <end position="156"/>
    </location>
</feature>
<dbReference type="Pfam" id="PF10950">
    <property type="entry name" value="Organ_specific"/>
    <property type="match status" value="1"/>
</dbReference>
<sequence>MKTFLPFFAFLSLLLFADTIVAARKDGGEYWRAVMKDQPMPHALQGLVQIEVTSAGSGELNEEIIISEDFKRPVRPNGNEKKSTFCEDLEPRPNALAYGDDENLKVKKSSSFAKDFEPRPNLSAYGGDANLKRKRSSSFTEDFEPRPNVSAYGDDGNLKVEKKSLTDDFEQIPDVTIYHG</sequence>
<feature type="chain" id="PRO_5025586227" evidence="2">
    <location>
        <begin position="24"/>
        <end position="180"/>
    </location>
</feature>
<dbReference type="OrthoDB" id="1734141at2759"/>
<name>A0A6A2ZNF7_HIBSY</name>
<reference evidence="3" key="1">
    <citation type="submission" date="2019-09" db="EMBL/GenBank/DDBJ databases">
        <title>Draft genome information of white flower Hibiscus syriacus.</title>
        <authorList>
            <person name="Kim Y.-M."/>
        </authorList>
    </citation>
    <scope>NUCLEOTIDE SEQUENCE [LARGE SCALE GENOMIC DNA]</scope>
    <source>
        <strain evidence="3">YM2019G1</strain>
    </source>
</reference>
<evidence type="ECO:0000313" key="4">
    <source>
        <dbReference type="Proteomes" id="UP000436088"/>
    </source>
</evidence>
<accession>A0A6A2ZNF7</accession>
<evidence type="ECO:0000256" key="2">
    <source>
        <dbReference type="SAM" id="SignalP"/>
    </source>
</evidence>
<dbReference type="PANTHER" id="PTHR33731">
    <property type="entry name" value="PROTEIN, PUTATIVE-RELATED"/>
    <property type="match status" value="1"/>
</dbReference>
<evidence type="ECO:0000313" key="3">
    <source>
        <dbReference type="EMBL" id="KAE8692652.1"/>
    </source>
</evidence>
<keyword evidence="4" id="KW-1185">Reference proteome</keyword>
<protein>
    <submittedName>
        <fullName evidence="3">Specific tissue protein 1</fullName>
    </submittedName>
</protein>